<comment type="caution">
    <text evidence="1">The sequence shown here is derived from an EMBL/GenBank/DDBJ whole genome shotgun (WGS) entry which is preliminary data.</text>
</comment>
<protein>
    <submittedName>
        <fullName evidence="1">Uncharacterized protein</fullName>
    </submittedName>
</protein>
<reference evidence="1 2" key="1">
    <citation type="submission" date="2021-01" db="EMBL/GenBank/DDBJ databases">
        <title>Whole genome shotgun sequence of Verrucosispora lutea NBRC 106530.</title>
        <authorList>
            <person name="Komaki H."/>
            <person name="Tamura T."/>
        </authorList>
    </citation>
    <scope>NUCLEOTIDE SEQUENCE [LARGE SCALE GENOMIC DNA]</scope>
    <source>
        <strain evidence="1 2">NBRC 106530</strain>
    </source>
</reference>
<dbReference type="RefSeq" id="WP_275409218.1">
    <property type="nucleotide sequence ID" value="NZ_BOPB01000002.1"/>
</dbReference>
<dbReference type="EMBL" id="BOPB01000002">
    <property type="protein sequence ID" value="GIJ19813.1"/>
    <property type="molecule type" value="Genomic_DNA"/>
</dbReference>
<dbReference type="Proteomes" id="UP000643165">
    <property type="component" value="Unassembled WGS sequence"/>
</dbReference>
<organism evidence="1 2">
    <name type="scientific">Micromonospora lutea</name>
    <dbReference type="NCBI Taxonomy" id="419825"/>
    <lineage>
        <taxon>Bacteria</taxon>
        <taxon>Bacillati</taxon>
        <taxon>Actinomycetota</taxon>
        <taxon>Actinomycetes</taxon>
        <taxon>Micromonosporales</taxon>
        <taxon>Micromonosporaceae</taxon>
        <taxon>Micromonospora</taxon>
    </lineage>
</organism>
<evidence type="ECO:0000313" key="1">
    <source>
        <dbReference type="EMBL" id="GIJ19813.1"/>
    </source>
</evidence>
<name>A0ABQ4IPJ2_9ACTN</name>
<gene>
    <name evidence="1" type="ORF">Vlu01_04370</name>
</gene>
<sequence length="44" mass="4726">MDAIDQVLGELPLPPYVTAEDVGFAVKALTVHAAEQEVTQRCSI</sequence>
<accession>A0ABQ4IPJ2</accession>
<evidence type="ECO:0000313" key="2">
    <source>
        <dbReference type="Proteomes" id="UP000643165"/>
    </source>
</evidence>
<keyword evidence="2" id="KW-1185">Reference proteome</keyword>
<proteinExistence type="predicted"/>